<dbReference type="Gene3D" id="3.30.559.30">
    <property type="entry name" value="Nonribosomal peptide synthetase, condensation domain"/>
    <property type="match status" value="1"/>
</dbReference>
<dbReference type="Proteomes" id="UP000680866">
    <property type="component" value="Chromosome"/>
</dbReference>
<proteinExistence type="predicted"/>
<name>A0A810NC47_9ACTN</name>
<dbReference type="InterPro" id="IPR023213">
    <property type="entry name" value="CAT-like_dom_sf"/>
</dbReference>
<feature type="domain" description="Condensation" evidence="1">
    <location>
        <begin position="23"/>
        <end position="426"/>
    </location>
</feature>
<evidence type="ECO:0000259" key="1">
    <source>
        <dbReference type="Pfam" id="PF00668"/>
    </source>
</evidence>
<dbReference type="SUPFAM" id="SSF52777">
    <property type="entry name" value="CoA-dependent acyltransferases"/>
    <property type="match status" value="2"/>
</dbReference>
<dbReference type="KEGG" id="pry:Prubr_59160"/>
<dbReference type="PANTHER" id="PTHR45398:SF1">
    <property type="entry name" value="ENZYME, PUTATIVE (JCVI)-RELATED"/>
    <property type="match status" value="1"/>
</dbReference>
<dbReference type="EMBL" id="AP023359">
    <property type="protein sequence ID" value="BCJ68895.1"/>
    <property type="molecule type" value="Genomic_DNA"/>
</dbReference>
<dbReference type="Pfam" id="PF00668">
    <property type="entry name" value="Condensation"/>
    <property type="match status" value="1"/>
</dbReference>
<dbReference type="PANTHER" id="PTHR45398">
    <property type="match status" value="1"/>
</dbReference>
<reference evidence="2" key="1">
    <citation type="submission" date="2020-08" db="EMBL/GenBank/DDBJ databases">
        <title>Whole genome shotgun sequence of Polymorphospora rubra NBRC 101157.</title>
        <authorList>
            <person name="Komaki H."/>
            <person name="Tamura T."/>
        </authorList>
    </citation>
    <scope>NUCLEOTIDE SEQUENCE</scope>
    <source>
        <strain evidence="2">NBRC 101157</strain>
    </source>
</reference>
<dbReference type="AlphaFoldDB" id="A0A810NC47"/>
<evidence type="ECO:0000313" key="3">
    <source>
        <dbReference type="Proteomes" id="UP000680866"/>
    </source>
</evidence>
<organism evidence="2 3">
    <name type="scientific">Polymorphospora rubra</name>
    <dbReference type="NCBI Taxonomy" id="338584"/>
    <lineage>
        <taxon>Bacteria</taxon>
        <taxon>Bacillati</taxon>
        <taxon>Actinomycetota</taxon>
        <taxon>Actinomycetes</taxon>
        <taxon>Micromonosporales</taxon>
        <taxon>Micromonosporaceae</taxon>
        <taxon>Polymorphospora</taxon>
    </lineage>
</organism>
<dbReference type="Gene3D" id="3.30.559.10">
    <property type="entry name" value="Chloramphenicol acetyltransferase-like domain"/>
    <property type="match status" value="1"/>
</dbReference>
<dbReference type="InterPro" id="IPR001242">
    <property type="entry name" value="Condensation_dom"/>
</dbReference>
<keyword evidence="3" id="KW-1185">Reference proteome</keyword>
<dbReference type="GO" id="GO:0003824">
    <property type="term" value="F:catalytic activity"/>
    <property type="evidence" value="ECO:0007669"/>
    <property type="project" value="InterPro"/>
</dbReference>
<dbReference type="GO" id="GO:0008610">
    <property type="term" value="P:lipid biosynthetic process"/>
    <property type="evidence" value="ECO:0007669"/>
    <property type="project" value="UniProtKB-ARBA"/>
</dbReference>
<protein>
    <recommendedName>
        <fullName evidence="1">Condensation domain-containing protein</fullName>
    </recommendedName>
</protein>
<evidence type="ECO:0000313" key="2">
    <source>
        <dbReference type="EMBL" id="BCJ68895.1"/>
    </source>
</evidence>
<accession>A0A810NC47</accession>
<gene>
    <name evidence="2" type="ORF">Prubr_59160</name>
</gene>
<sequence length="439" mass="46051">MHMSVTDVDRYVDANPFGDAAFPVTPAQAVFLDDVAPPAGPDHADHILHVELTRRIAPARVATAVRRTMLRHDGLRLRLAHDGSRWWQSCADPGDPPFESHDLSGVGDDEVEPAVAAVAAGARTSTTAPVRVEHLRLGGGRRDRMLVICNPLVVDGLSLALVLDDLQGWLDGNGPAAPTAPYQIWATALDRYAREAELAEQIPFWLAQRRREAVPVDRSEGAGSTGPRAVLTTTLSGAATDAATRAAGAAGLDLADLLLAAVAATVARWQGGAHCTVAVASPGRRSPVPGIDVSRTIGRFEFRYPLRLHVDPDLTGPSAAAEVRRQVAAVPLDGLGHGLLLRTRGDERLADVAAPQVGFSYLAGSDATRPAGLLVPVTAAPERDPAGGRPYLLDVAATVVDGAVRFAFHHDPAVHDASTIGRLADEIGARLCGPGVDAG</sequence>